<sequence length="260" mass="28203">MTYRPDETELATRLRVETAAGVAWRCLRCGDFTIGEPLGGGPADEAPVLLRGRALRDAMVLRLLALERLVRAVLLVLIGYAILQFRHSQAQAEDLFDRALPAAKPLADVLHLDLDSSPTVTHLRHLIYTQPKTLLLVAVLMFGYAAIQVAEGVGLWLLKRWGEYFAVVATSIFLPLEVYELTEHITWLRVAALAINIGAVVYLVASKRLFGVRGGHAAFEAERHSASLLEVDEAAAVPPAEPAADQDQDLAPAAKSGPAS</sequence>
<dbReference type="InterPro" id="IPR021125">
    <property type="entry name" value="DUF2127"/>
</dbReference>
<evidence type="ECO:0000313" key="3">
    <source>
        <dbReference type="EMBL" id="ADP83569.1"/>
    </source>
</evidence>
<proteinExistence type="predicted"/>
<evidence type="ECO:0008006" key="5">
    <source>
        <dbReference type="Google" id="ProtNLM"/>
    </source>
</evidence>
<dbReference type="Proteomes" id="UP000002484">
    <property type="component" value="Chromosome"/>
</dbReference>
<feature type="transmembrane region" description="Helical" evidence="2">
    <location>
        <begin position="134"/>
        <end position="157"/>
    </location>
</feature>
<feature type="compositionally biased region" description="Low complexity" evidence="1">
    <location>
        <begin position="238"/>
        <end position="254"/>
    </location>
</feature>
<keyword evidence="2" id="KW-1133">Transmembrane helix</keyword>
<accession>E3JDD6</accession>
<evidence type="ECO:0000313" key="4">
    <source>
        <dbReference type="Proteomes" id="UP000002484"/>
    </source>
</evidence>
<evidence type="ECO:0000256" key="1">
    <source>
        <dbReference type="SAM" id="MobiDB-lite"/>
    </source>
</evidence>
<dbReference type="STRING" id="298654.FraEuI1c_5584"/>
<dbReference type="Pfam" id="PF09900">
    <property type="entry name" value="DUF2127"/>
    <property type="match status" value="1"/>
</dbReference>
<feature type="transmembrane region" description="Helical" evidence="2">
    <location>
        <begin position="187"/>
        <end position="205"/>
    </location>
</feature>
<dbReference type="InParanoid" id="E3JDD6"/>
<keyword evidence="4" id="KW-1185">Reference proteome</keyword>
<dbReference type="KEGG" id="fri:FraEuI1c_5584"/>
<dbReference type="EMBL" id="CP002299">
    <property type="protein sequence ID" value="ADP83569.1"/>
    <property type="molecule type" value="Genomic_DNA"/>
</dbReference>
<dbReference type="HOGENOM" id="CLU_093816_0_0_11"/>
<dbReference type="AlphaFoldDB" id="E3JDD6"/>
<keyword evidence="2" id="KW-0812">Transmembrane</keyword>
<protein>
    <recommendedName>
        <fullName evidence="5">DUF2127 domain-containing protein</fullName>
    </recommendedName>
</protein>
<gene>
    <name evidence="3" type="ordered locus">FraEuI1c_5584</name>
</gene>
<organism evidence="3 4">
    <name type="scientific">Pseudofrankia inefficax (strain DSM 45817 / CECT 9037 / DDB 130130 / EuI1c)</name>
    <name type="common">Frankia inefficax</name>
    <dbReference type="NCBI Taxonomy" id="298654"/>
    <lineage>
        <taxon>Bacteria</taxon>
        <taxon>Bacillati</taxon>
        <taxon>Actinomycetota</taxon>
        <taxon>Actinomycetes</taxon>
        <taxon>Frankiales</taxon>
        <taxon>Frankiaceae</taxon>
        <taxon>Pseudofrankia</taxon>
    </lineage>
</organism>
<feature type="region of interest" description="Disordered" evidence="1">
    <location>
        <begin position="238"/>
        <end position="260"/>
    </location>
</feature>
<evidence type="ECO:0000256" key="2">
    <source>
        <dbReference type="SAM" id="Phobius"/>
    </source>
</evidence>
<keyword evidence="2" id="KW-0472">Membrane</keyword>
<reference evidence="3 4" key="1">
    <citation type="submission" date="2010-10" db="EMBL/GenBank/DDBJ databases">
        <title>Complete sequence of Frankia sp. EuI1c.</title>
        <authorList>
            <consortium name="US DOE Joint Genome Institute"/>
            <person name="Lucas S."/>
            <person name="Copeland A."/>
            <person name="Lapidus A."/>
            <person name="Cheng J.-F."/>
            <person name="Bruce D."/>
            <person name="Goodwin L."/>
            <person name="Pitluck S."/>
            <person name="Chertkov O."/>
            <person name="Detter J.C."/>
            <person name="Han C."/>
            <person name="Tapia R."/>
            <person name="Land M."/>
            <person name="Hauser L."/>
            <person name="Jeffries C."/>
            <person name="Kyrpides N."/>
            <person name="Ivanova N."/>
            <person name="Mikhailova N."/>
            <person name="Beauchemin N."/>
            <person name="Sen A."/>
            <person name="Sur S.A."/>
            <person name="Gtari M."/>
            <person name="Wall L."/>
            <person name="Tisa L."/>
            <person name="Woyke T."/>
        </authorList>
    </citation>
    <scope>NUCLEOTIDE SEQUENCE [LARGE SCALE GENOMIC DNA]</scope>
    <source>
        <strain evidence="4">DSM 45817 / CECT 9037 / EuI1c</strain>
    </source>
</reference>
<name>E3JDD6_PSEI1</name>
<dbReference type="eggNOG" id="COG3305">
    <property type="taxonomic scope" value="Bacteria"/>
</dbReference>